<sequence>MYKKKIVILIDGNSYLYRIYYAKYKKIKENILCTKVIYSMLYILKNIFLTYKPNNLIVVFDSKSKNFRKKIFNEYKANRTSMPNLLKLISSKFKKILINIGIPIISIPTFEADDVIGTLSKDAEKNKEFVLIATCDKDLAQLVNKNIYILNHLNNKIFNIQKIKKKYGVTPDLIIDFLALTGDQSDNIPGVKGIGKKTAIILINKIGGINKIYKNISNIVNYNIKGQKNIIKKLIKGKKMAFLSYQLSKIKSNIILKQKYKTINLLSIFCPCKSYNIQYIHIIYKLKNIILKNTEKYYK</sequence>
<dbReference type="PANTHER" id="PTHR42646:SF2">
    <property type="entry name" value="5'-3' EXONUCLEASE FAMILY PROTEIN"/>
    <property type="match status" value="1"/>
</dbReference>
<keyword evidence="2" id="KW-0378">Hydrolase</keyword>
<dbReference type="InterPro" id="IPR002421">
    <property type="entry name" value="5-3_exonuclease"/>
</dbReference>
<dbReference type="Pfam" id="PF01367">
    <property type="entry name" value="5_3_exonuc"/>
    <property type="match status" value="1"/>
</dbReference>
<dbReference type="InterPro" id="IPR020045">
    <property type="entry name" value="DNA_polI_H3TH"/>
</dbReference>
<dbReference type="SUPFAM" id="SSF47807">
    <property type="entry name" value="5' to 3' exonuclease, C-terminal subdomain"/>
    <property type="match status" value="1"/>
</dbReference>
<dbReference type="Gene3D" id="1.10.150.20">
    <property type="entry name" value="5' to 3' exonuclease, C-terminal subdomain"/>
    <property type="match status" value="1"/>
</dbReference>
<proteinExistence type="predicted"/>
<evidence type="ECO:0000256" key="1">
    <source>
        <dbReference type="ARBA" id="ARBA00022722"/>
    </source>
</evidence>
<dbReference type="Proteomes" id="UP000298685">
    <property type="component" value="Chromosome"/>
</dbReference>
<dbReference type="InterPro" id="IPR036279">
    <property type="entry name" value="5-3_exonuclease_C_sf"/>
</dbReference>
<dbReference type="InterPro" id="IPR008918">
    <property type="entry name" value="HhH2"/>
</dbReference>
<keyword evidence="3" id="KW-0238">DNA-binding</keyword>
<dbReference type="CDD" id="cd09898">
    <property type="entry name" value="H3TH_53EXO"/>
    <property type="match status" value="1"/>
</dbReference>
<dbReference type="PANTHER" id="PTHR42646">
    <property type="entry name" value="FLAP ENDONUCLEASE XNI"/>
    <property type="match status" value="1"/>
</dbReference>
<dbReference type="OrthoDB" id="9806424at2"/>
<dbReference type="InterPro" id="IPR038969">
    <property type="entry name" value="FEN"/>
</dbReference>
<organism evidence="5 6">
    <name type="scientific">Buchnera aphidicola</name>
    <name type="common">Sarucallis kahawaluokalani</name>
    <dbReference type="NCBI Taxonomy" id="1241878"/>
    <lineage>
        <taxon>Bacteria</taxon>
        <taxon>Pseudomonadati</taxon>
        <taxon>Pseudomonadota</taxon>
        <taxon>Gammaproteobacteria</taxon>
        <taxon>Enterobacterales</taxon>
        <taxon>Erwiniaceae</taxon>
        <taxon>Buchnera</taxon>
    </lineage>
</organism>
<dbReference type="GO" id="GO:0008409">
    <property type="term" value="F:5'-3' exonuclease activity"/>
    <property type="evidence" value="ECO:0007669"/>
    <property type="project" value="InterPro"/>
</dbReference>
<dbReference type="SMART" id="SM00475">
    <property type="entry name" value="53EXOc"/>
    <property type="match status" value="1"/>
</dbReference>
<dbReference type="CDD" id="cd09859">
    <property type="entry name" value="PIN_53EXO"/>
    <property type="match status" value="1"/>
</dbReference>
<evidence type="ECO:0000256" key="2">
    <source>
        <dbReference type="ARBA" id="ARBA00022801"/>
    </source>
</evidence>
<name>A0A4D6YK50_9GAMM</name>
<dbReference type="FunFam" id="1.10.150.20:FF:000003">
    <property type="entry name" value="DNA polymerase I"/>
    <property type="match status" value="1"/>
</dbReference>
<dbReference type="GO" id="GO:0017108">
    <property type="term" value="F:5'-flap endonuclease activity"/>
    <property type="evidence" value="ECO:0007669"/>
    <property type="project" value="InterPro"/>
</dbReference>
<dbReference type="GO" id="GO:0003677">
    <property type="term" value="F:DNA binding"/>
    <property type="evidence" value="ECO:0007669"/>
    <property type="project" value="UniProtKB-KW"/>
</dbReference>
<dbReference type="SUPFAM" id="SSF88723">
    <property type="entry name" value="PIN domain-like"/>
    <property type="match status" value="1"/>
</dbReference>
<evidence type="ECO:0000313" key="6">
    <source>
        <dbReference type="Proteomes" id="UP000298685"/>
    </source>
</evidence>
<dbReference type="GO" id="GO:0033567">
    <property type="term" value="P:DNA replication, Okazaki fragment processing"/>
    <property type="evidence" value="ECO:0007669"/>
    <property type="project" value="InterPro"/>
</dbReference>
<dbReference type="InterPro" id="IPR029060">
    <property type="entry name" value="PIN-like_dom_sf"/>
</dbReference>
<keyword evidence="1" id="KW-0540">Nuclease</keyword>
<dbReference type="Gene3D" id="3.40.50.1010">
    <property type="entry name" value="5'-nuclease"/>
    <property type="match status" value="1"/>
</dbReference>
<dbReference type="SMART" id="SM00279">
    <property type="entry name" value="HhH2"/>
    <property type="match status" value="1"/>
</dbReference>
<dbReference type="RefSeq" id="WP_158350708.1">
    <property type="nucleotide sequence ID" value="NZ_CP032999.1"/>
</dbReference>
<dbReference type="InterPro" id="IPR020046">
    <property type="entry name" value="5-3_exonucl_a-hlix_arch_N"/>
</dbReference>
<protein>
    <recommendedName>
        <fullName evidence="4">5'-3' exonuclease domain-containing protein</fullName>
    </recommendedName>
</protein>
<evidence type="ECO:0000256" key="3">
    <source>
        <dbReference type="ARBA" id="ARBA00023125"/>
    </source>
</evidence>
<gene>
    <name evidence="5" type="ORF">D9V78_01435</name>
</gene>
<evidence type="ECO:0000313" key="5">
    <source>
        <dbReference type="EMBL" id="QCI26068.1"/>
    </source>
</evidence>
<dbReference type="Pfam" id="PF02739">
    <property type="entry name" value="5_3_exonuc_N"/>
    <property type="match status" value="1"/>
</dbReference>
<dbReference type="EMBL" id="CP032999">
    <property type="protein sequence ID" value="QCI26068.1"/>
    <property type="molecule type" value="Genomic_DNA"/>
</dbReference>
<reference evidence="5 6" key="1">
    <citation type="submission" date="2018-10" db="EMBL/GenBank/DDBJ databases">
        <title>Comparative functional genomics of the obligate endosymbiont Buchnera aphidicola.</title>
        <authorList>
            <person name="Chong R.A."/>
        </authorList>
    </citation>
    <scope>NUCLEOTIDE SEQUENCE [LARGE SCALE GENOMIC DNA]</scope>
    <source>
        <strain evidence="5 6">Ska</strain>
    </source>
</reference>
<dbReference type="AlphaFoldDB" id="A0A4D6YK50"/>
<accession>A0A4D6YK50</accession>
<feature type="domain" description="5'-3' exonuclease" evidence="4">
    <location>
        <begin position="4"/>
        <end position="266"/>
    </location>
</feature>
<evidence type="ECO:0000259" key="4">
    <source>
        <dbReference type="SMART" id="SM00475"/>
    </source>
</evidence>